<sequence length="38" mass="4154">MTDVSADGVGAQEDLPFEARVLRGLMKEHDISHKELAS</sequence>
<organism evidence="1 2">
    <name type="scientific">Bifidobacterium aquikefiri</name>
    <dbReference type="NCBI Taxonomy" id="1653207"/>
    <lineage>
        <taxon>Bacteria</taxon>
        <taxon>Bacillati</taxon>
        <taxon>Actinomycetota</taxon>
        <taxon>Actinomycetes</taxon>
        <taxon>Bifidobacteriales</taxon>
        <taxon>Bifidobacteriaceae</taxon>
        <taxon>Bifidobacterium</taxon>
    </lineage>
</organism>
<gene>
    <name evidence="1" type="ORF">BAQU_0070</name>
</gene>
<dbReference type="Proteomes" id="UP000216451">
    <property type="component" value="Unassembled WGS sequence"/>
</dbReference>
<keyword evidence="2" id="KW-1185">Reference proteome</keyword>
<proteinExistence type="predicted"/>
<comment type="caution">
    <text evidence="1">The sequence shown here is derived from an EMBL/GenBank/DDBJ whole genome shotgun (WGS) entry which is preliminary data.</text>
</comment>
<evidence type="ECO:0000313" key="2">
    <source>
        <dbReference type="Proteomes" id="UP000216451"/>
    </source>
</evidence>
<reference evidence="1 2" key="1">
    <citation type="journal article" date="2017" name="BMC Genomics">
        <title>Comparative genomic and phylogenomic analyses of the Bifidobacteriaceae family.</title>
        <authorList>
            <person name="Lugli G.A."/>
            <person name="Milani C."/>
            <person name="Turroni F."/>
            <person name="Duranti S."/>
            <person name="Mancabelli L."/>
            <person name="Mangifesta M."/>
            <person name="Ferrario C."/>
            <person name="Modesto M."/>
            <person name="Mattarelli P."/>
            <person name="Jiri K."/>
            <person name="van Sinderen D."/>
            <person name="Ventura M."/>
        </authorList>
    </citation>
    <scope>NUCLEOTIDE SEQUENCE [LARGE SCALE GENOMIC DNA]</scope>
    <source>
        <strain evidence="1 2">LMG 28769</strain>
    </source>
</reference>
<dbReference type="AlphaFoldDB" id="A0A261GBG4"/>
<evidence type="ECO:0000313" key="1">
    <source>
        <dbReference type="EMBL" id="OZG68769.1"/>
    </source>
</evidence>
<dbReference type="EMBL" id="MWXA01000001">
    <property type="protein sequence ID" value="OZG68769.1"/>
    <property type="molecule type" value="Genomic_DNA"/>
</dbReference>
<name>A0A261GBG4_9BIFI</name>
<accession>A0A261GBG4</accession>
<protein>
    <submittedName>
        <fullName evidence="1">Uncharacterized protein</fullName>
    </submittedName>
</protein>